<dbReference type="InterPro" id="IPR050796">
    <property type="entry name" value="SCF_F-box_component"/>
</dbReference>
<dbReference type="InterPro" id="IPR001810">
    <property type="entry name" value="F-box_dom"/>
</dbReference>
<sequence length="161" mass="18320">MRRKTETNTVAPDFDDDIIAEVLLRLPANSLLRFRCVCQSWLALISAPSFVKNHLSRVNTEHFHLLVGTWPSQASVLKDDDGDIAITVLDYPVMSWSQCSSLYPIIYGSCNGLMCIEFEYGNLILWNPCTRDFKSYRNLNSIVENMVKLSYILLVSVMIPP</sequence>
<dbReference type="AlphaFoldDB" id="A0AAW1XJ47"/>
<dbReference type="InterPro" id="IPR036047">
    <property type="entry name" value="F-box-like_dom_sf"/>
</dbReference>
<dbReference type="PANTHER" id="PTHR31672">
    <property type="entry name" value="BNACNNG10540D PROTEIN"/>
    <property type="match status" value="1"/>
</dbReference>
<comment type="caution">
    <text evidence="2">The sequence shown here is derived from an EMBL/GenBank/DDBJ whole genome shotgun (WGS) entry which is preliminary data.</text>
</comment>
<dbReference type="Proteomes" id="UP001457282">
    <property type="component" value="Unassembled WGS sequence"/>
</dbReference>
<proteinExistence type="predicted"/>
<keyword evidence="3" id="KW-1185">Reference proteome</keyword>
<organism evidence="2 3">
    <name type="scientific">Rubus argutus</name>
    <name type="common">Southern blackberry</name>
    <dbReference type="NCBI Taxonomy" id="59490"/>
    <lineage>
        <taxon>Eukaryota</taxon>
        <taxon>Viridiplantae</taxon>
        <taxon>Streptophyta</taxon>
        <taxon>Embryophyta</taxon>
        <taxon>Tracheophyta</taxon>
        <taxon>Spermatophyta</taxon>
        <taxon>Magnoliopsida</taxon>
        <taxon>eudicotyledons</taxon>
        <taxon>Gunneridae</taxon>
        <taxon>Pentapetalae</taxon>
        <taxon>rosids</taxon>
        <taxon>fabids</taxon>
        <taxon>Rosales</taxon>
        <taxon>Rosaceae</taxon>
        <taxon>Rosoideae</taxon>
        <taxon>Rosoideae incertae sedis</taxon>
        <taxon>Rubus</taxon>
    </lineage>
</organism>
<dbReference type="CDD" id="cd22157">
    <property type="entry name" value="F-box_AtFBW1-like"/>
    <property type="match status" value="1"/>
</dbReference>
<gene>
    <name evidence="2" type="ORF">M0R45_013101</name>
</gene>
<dbReference type="EMBL" id="JBEDUW010000003">
    <property type="protein sequence ID" value="KAK9936251.1"/>
    <property type="molecule type" value="Genomic_DNA"/>
</dbReference>
<feature type="domain" description="F-box" evidence="1">
    <location>
        <begin position="14"/>
        <end position="54"/>
    </location>
</feature>
<evidence type="ECO:0000259" key="1">
    <source>
        <dbReference type="SMART" id="SM00256"/>
    </source>
</evidence>
<reference evidence="2 3" key="1">
    <citation type="journal article" date="2023" name="G3 (Bethesda)">
        <title>A chromosome-length genome assembly and annotation of blackberry (Rubus argutus, cv. 'Hillquist').</title>
        <authorList>
            <person name="Bruna T."/>
            <person name="Aryal R."/>
            <person name="Dudchenko O."/>
            <person name="Sargent D.J."/>
            <person name="Mead D."/>
            <person name="Buti M."/>
            <person name="Cavallini A."/>
            <person name="Hytonen T."/>
            <person name="Andres J."/>
            <person name="Pham M."/>
            <person name="Weisz D."/>
            <person name="Mascagni F."/>
            <person name="Usai G."/>
            <person name="Natali L."/>
            <person name="Bassil N."/>
            <person name="Fernandez G.E."/>
            <person name="Lomsadze A."/>
            <person name="Armour M."/>
            <person name="Olukolu B."/>
            <person name="Poorten T."/>
            <person name="Britton C."/>
            <person name="Davik J."/>
            <person name="Ashrafi H."/>
            <person name="Aiden E.L."/>
            <person name="Borodovsky M."/>
            <person name="Worthington M."/>
        </authorList>
    </citation>
    <scope>NUCLEOTIDE SEQUENCE [LARGE SCALE GENOMIC DNA]</scope>
    <source>
        <strain evidence="2">PI 553951</strain>
    </source>
</reference>
<dbReference type="PANTHER" id="PTHR31672:SF13">
    <property type="entry name" value="F-BOX PROTEIN CPR30-LIKE"/>
    <property type="match status" value="1"/>
</dbReference>
<dbReference type="Gene3D" id="1.20.1280.50">
    <property type="match status" value="1"/>
</dbReference>
<accession>A0AAW1XJ47</accession>
<dbReference type="SMART" id="SM00256">
    <property type="entry name" value="FBOX"/>
    <property type="match status" value="1"/>
</dbReference>
<name>A0AAW1XJ47_RUBAR</name>
<protein>
    <recommendedName>
        <fullName evidence="1">F-box domain-containing protein</fullName>
    </recommendedName>
</protein>
<dbReference type="SUPFAM" id="SSF81383">
    <property type="entry name" value="F-box domain"/>
    <property type="match status" value="1"/>
</dbReference>
<evidence type="ECO:0000313" key="2">
    <source>
        <dbReference type="EMBL" id="KAK9936251.1"/>
    </source>
</evidence>
<dbReference type="Pfam" id="PF00646">
    <property type="entry name" value="F-box"/>
    <property type="match status" value="1"/>
</dbReference>
<evidence type="ECO:0000313" key="3">
    <source>
        <dbReference type="Proteomes" id="UP001457282"/>
    </source>
</evidence>